<evidence type="ECO:0000313" key="2">
    <source>
        <dbReference type="Proteomes" id="UP001060215"/>
    </source>
</evidence>
<proteinExistence type="predicted"/>
<name>A0ACC0FIP3_9ERIC</name>
<sequence>MASTQQRLNTAAEAEDINGLYKCIREDPQILGHIDNIPFVDTPLHTAASAGRTNFALEMMNLKPSFGRKLNPDGLSPLHLALQNRHFETVRQLISFDKELIRVKGRESITPLHYVAQEYERHLLAEFLCACPAAIEDRTIRGETALHIAVKRLNSEASKVLLGWMRRTHRRKILNWMDNEGNTVLHIAAFTSQPQACYLSILRNAENFKGFTALDLARRFDSEEIHDIFLSTKVSRGSSLANDIYSLADFLQSGDGFFEVICGWIFRVRSGLSLENPFLSLVLLLVGVLEVICGWIVRAGQRLQLAVSKCPVLLYVPLVIAVFGIIIMDVFIRDPTITSSMATFQTSLSPPSGVVDIDNNHNLPTDNATTMSTTTDTFQTGLNPLGPGRVVDHNHNPPTSNMTAAYNTSNGVAIRQSMLLIAMIIIVISSPWGPMLGVFIICLMISCRLLFAYISPSLSPSNIFDYLPFCALLAFVSSFLFSRFWNDTIYCFLSDHKKKHFQMLQRLFDELN</sequence>
<evidence type="ECO:0000313" key="1">
    <source>
        <dbReference type="EMBL" id="KAI7988204.1"/>
    </source>
</evidence>
<keyword evidence="2" id="KW-1185">Reference proteome</keyword>
<reference evidence="1 2" key="1">
    <citation type="journal article" date="2022" name="Plant J.">
        <title>Chromosome-level genome of Camellia lanceoleosa provides a valuable resource for understanding genome evolution and self-incompatibility.</title>
        <authorList>
            <person name="Gong W."/>
            <person name="Xiao S."/>
            <person name="Wang L."/>
            <person name="Liao Z."/>
            <person name="Chang Y."/>
            <person name="Mo W."/>
            <person name="Hu G."/>
            <person name="Li W."/>
            <person name="Zhao G."/>
            <person name="Zhu H."/>
            <person name="Hu X."/>
            <person name="Ji K."/>
            <person name="Xiang X."/>
            <person name="Song Q."/>
            <person name="Yuan D."/>
            <person name="Jin S."/>
            <person name="Zhang L."/>
        </authorList>
    </citation>
    <scope>NUCLEOTIDE SEQUENCE [LARGE SCALE GENOMIC DNA]</scope>
    <source>
        <strain evidence="1">SQ_2022a</strain>
    </source>
</reference>
<organism evidence="1 2">
    <name type="scientific">Camellia lanceoleosa</name>
    <dbReference type="NCBI Taxonomy" id="1840588"/>
    <lineage>
        <taxon>Eukaryota</taxon>
        <taxon>Viridiplantae</taxon>
        <taxon>Streptophyta</taxon>
        <taxon>Embryophyta</taxon>
        <taxon>Tracheophyta</taxon>
        <taxon>Spermatophyta</taxon>
        <taxon>Magnoliopsida</taxon>
        <taxon>eudicotyledons</taxon>
        <taxon>Gunneridae</taxon>
        <taxon>Pentapetalae</taxon>
        <taxon>asterids</taxon>
        <taxon>Ericales</taxon>
        <taxon>Theaceae</taxon>
        <taxon>Camellia</taxon>
    </lineage>
</organism>
<accession>A0ACC0FIP3</accession>
<protein>
    <submittedName>
        <fullName evidence="1">Ankyrin repeat-containing protein BDA1</fullName>
    </submittedName>
</protein>
<gene>
    <name evidence="1" type="ORF">LOK49_LG13G01630</name>
</gene>
<dbReference type="EMBL" id="CM045771">
    <property type="protein sequence ID" value="KAI7988204.1"/>
    <property type="molecule type" value="Genomic_DNA"/>
</dbReference>
<comment type="caution">
    <text evidence="1">The sequence shown here is derived from an EMBL/GenBank/DDBJ whole genome shotgun (WGS) entry which is preliminary data.</text>
</comment>
<dbReference type="Proteomes" id="UP001060215">
    <property type="component" value="Chromosome 14"/>
</dbReference>